<organism evidence="1 2">
    <name type="scientific">Candidatus Epulonipiscium fishelsonii</name>
    <dbReference type="NCBI Taxonomy" id="77094"/>
    <lineage>
        <taxon>Bacteria</taxon>
        <taxon>Bacillati</taxon>
        <taxon>Bacillota</taxon>
        <taxon>Clostridia</taxon>
        <taxon>Lachnospirales</taxon>
        <taxon>Lachnospiraceae</taxon>
        <taxon>Candidatus Epulonipiscium</taxon>
    </lineage>
</organism>
<evidence type="ECO:0000313" key="1">
    <source>
        <dbReference type="EMBL" id="ONI37689.1"/>
    </source>
</evidence>
<accession>A0ACC8X7I6</accession>
<gene>
    <name evidence="1" type="ORF">AN396_12405</name>
</gene>
<evidence type="ECO:0000313" key="2">
    <source>
        <dbReference type="Proteomes" id="UP000188605"/>
    </source>
</evidence>
<proteinExistence type="predicted"/>
<dbReference type="EMBL" id="LJDB01000105">
    <property type="protein sequence ID" value="ONI37689.1"/>
    <property type="molecule type" value="Genomic_DNA"/>
</dbReference>
<sequence>MKKLASVFVMLSMVLGVTGCGNKTEEVAKQEVTQTVVEEPVVEEPVAEEPTPEVATSTKYNKTVKGFRGDIEVETEIADGKIISVNVLKHAETPGIGELATTEIPADIVESQSYTVDGVTGATFTSNAIKEAVRLSLEEAGADLSKYEIQKEEEELTQAETETTDVVIVGAGLSGLMAAYEIYETDPNINFILVEKLDKIGGAILLSGGNIYATSSSVHEEIGVAPSTTQDIAEWFEQSTGEDINDDIVHSVFSKSEETLNMFIEDGLTFKDSTSLSNQYNDKLQQITVDGKGAGMQAFLEKMVAENPIDLRFNTTATELITDGTSVTGIVVENETSTYEIKADVVILATGGFGSSPEMMEQYAPEYADGFMFTNPGAEGDGFTLTEDLNVNKVGYGTMGALAASDRGGLFPTSFLINANGQRFVNEKTTGPYSQRAAAEQPDQIVFALADSSAEDLTPYETAVEKGTAQKYDTIEDMAKGINVDVENLTKEIEAYNLAVANNQSPEFDLPVDKATPLLKAPFYAQEVIIRVNGTFTSIEINEKLQVVNADGEIIDGLVAAGEITIGNIYTKRTPGSGFGISYAGSSGRVAGQTAIEMFKAGEAQENSNETSNDTTKYIQKVKGFGGEMEVETEITDGKIVAVNVLKHAETPGIGEPATTKLPANIIEAQNYNVDGITGATFTSNAIKEAVNLSLKEAGVDLSKYEVQKEEVELTQAETETTDVVIVGAGMSGLLAAYEIYETDPDVNFIVVEKLDKIGGSIGTASGVMYTGNSPMHEATGTAPSTSQDIVEWFEEATGEDYNDDLIHTVFSQSEGTVDMLLDYGAPFVENKLSLTTPYNDKLHYISTEGGGAGLQAFLEEMVAKNPIDLRLNTEATQLITTGDAVTGIIVEDETSTYEIYADTVILATGGFGSNPEMMEQYAPEYVDGFIFTNPGATGDGFTLTEDLDVNKIGYGTMGPIAAPDKRGLIPSSFMINENGQRFVNEKTTGPFSQRAVAEQPQQIAFVIADSSAEDLTAYETAYEKGTAEKYDTIKELAEGINVDLKNLTKEIESYNLAVSNNQSPGFDLPVEKATPILKAPFYVQDVVIRVNGTFTSLEINDKLQVVNADGEVIDGLIATGELTVGNVYMNRTPGSGYGISYAGNSGRAAGQTALEMIED</sequence>
<keyword evidence="2" id="KW-1185">Reference proteome</keyword>
<name>A0ACC8X7I6_9FIRM</name>
<protein>
    <submittedName>
        <fullName evidence="1">Uncharacterized protein</fullName>
    </submittedName>
</protein>
<dbReference type="Proteomes" id="UP000188605">
    <property type="component" value="Unassembled WGS sequence"/>
</dbReference>
<reference evidence="1" key="1">
    <citation type="submission" date="2016-08" db="EMBL/GenBank/DDBJ databases">
        <authorList>
            <person name="Ngugi D.K."/>
            <person name="Miyake S."/>
            <person name="Stingl U."/>
        </authorList>
    </citation>
    <scope>NUCLEOTIDE SEQUENCE</scope>
    <source>
        <strain evidence="1">SCG-B11WGA-EpuloA1</strain>
    </source>
</reference>
<comment type="caution">
    <text evidence="1">The sequence shown here is derived from an EMBL/GenBank/DDBJ whole genome shotgun (WGS) entry which is preliminary data.</text>
</comment>